<evidence type="ECO:0000256" key="2">
    <source>
        <dbReference type="ARBA" id="ARBA00022475"/>
    </source>
</evidence>
<reference evidence="7 8" key="1">
    <citation type="submission" date="2010-12" db="EMBL/GenBank/DDBJ databases">
        <title>Whole genome sequence of Anaerolinea thermophila UNI-1.</title>
        <authorList>
            <person name="Narita-Yamada S."/>
            <person name="Kishi E."/>
            <person name="Watanabe Y."/>
            <person name="Takasaki K."/>
            <person name="Ankai A."/>
            <person name="Oguchi A."/>
            <person name="Fukui S."/>
            <person name="Takahashi M."/>
            <person name="Yashiro I."/>
            <person name="Hosoyama A."/>
            <person name="Sekiguchi Y."/>
            <person name="Hanada S."/>
            <person name="Fujita N."/>
        </authorList>
    </citation>
    <scope>NUCLEOTIDE SEQUENCE [LARGE SCALE GENOMIC DNA]</scope>
    <source>
        <strain evidence="8">DSM 14523 / JCM 11388 / NBRC 100420 / UNI-1</strain>
    </source>
</reference>
<proteinExistence type="predicted"/>
<evidence type="ECO:0000313" key="7">
    <source>
        <dbReference type="EMBL" id="BAJ63327.1"/>
    </source>
</evidence>
<evidence type="ECO:0000256" key="3">
    <source>
        <dbReference type="ARBA" id="ARBA00022692"/>
    </source>
</evidence>
<keyword evidence="2" id="KW-1003">Cell membrane</keyword>
<feature type="transmembrane region" description="Helical" evidence="6">
    <location>
        <begin position="146"/>
        <end position="168"/>
    </location>
</feature>
<dbReference type="PANTHER" id="PTHR39087:SF2">
    <property type="entry name" value="UPF0104 MEMBRANE PROTEIN MJ1595"/>
    <property type="match status" value="1"/>
</dbReference>
<comment type="subcellular location">
    <subcellularLocation>
        <location evidence="1">Cell membrane</location>
        <topology evidence="1">Multi-pass membrane protein</topology>
    </subcellularLocation>
</comment>
<feature type="transmembrane region" description="Helical" evidence="6">
    <location>
        <begin position="37"/>
        <end position="64"/>
    </location>
</feature>
<keyword evidence="5 6" id="KW-0472">Membrane</keyword>
<dbReference type="NCBIfam" id="TIGR00374">
    <property type="entry name" value="flippase-like domain"/>
    <property type="match status" value="1"/>
</dbReference>
<evidence type="ECO:0000256" key="5">
    <source>
        <dbReference type="ARBA" id="ARBA00023136"/>
    </source>
</evidence>
<feature type="transmembrane region" description="Helical" evidence="6">
    <location>
        <begin position="230"/>
        <end position="251"/>
    </location>
</feature>
<dbReference type="HOGENOM" id="CLU_054045_0_0_0"/>
<keyword evidence="4 6" id="KW-1133">Transmembrane helix</keyword>
<gene>
    <name evidence="7" type="ordered locus">ANT_12930</name>
</gene>
<dbReference type="KEGG" id="atm:ANT_12930"/>
<dbReference type="InterPro" id="IPR022791">
    <property type="entry name" value="L-PG_synthase/AglD"/>
</dbReference>
<organism evidence="7 8">
    <name type="scientific">Anaerolinea thermophila (strain DSM 14523 / JCM 11388 / NBRC 100420 / UNI-1)</name>
    <dbReference type="NCBI Taxonomy" id="926569"/>
    <lineage>
        <taxon>Bacteria</taxon>
        <taxon>Bacillati</taxon>
        <taxon>Chloroflexota</taxon>
        <taxon>Anaerolineae</taxon>
        <taxon>Anaerolineales</taxon>
        <taxon>Anaerolineaceae</taxon>
        <taxon>Anaerolinea</taxon>
    </lineage>
</organism>
<accession>E8N4G3</accession>
<feature type="transmembrane region" description="Helical" evidence="6">
    <location>
        <begin position="258"/>
        <end position="282"/>
    </location>
</feature>
<dbReference type="eggNOG" id="COG0392">
    <property type="taxonomic scope" value="Bacteria"/>
</dbReference>
<evidence type="ECO:0000313" key="8">
    <source>
        <dbReference type="Proteomes" id="UP000008922"/>
    </source>
</evidence>
<dbReference type="Proteomes" id="UP000008922">
    <property type="component" value="Chromosome"/>
</dbReference>
<dbReference type="PANTHER" id="PTHR39087">
    <property type="entry name" value="UPF0104 MEMBRANE PROTEIN MJ1595"/>
    <property type="match status" value="1"/>
</dbReference>
<dbReference type="STRING" id="926569.ANT_12930"/>
<dbReference type="InParanoid" id="E8N4G3"/>
<feature type="transmembrane region" description="Helical" evidence="6">
    <location>
        <begin position="302"/>
        <end position="324"/>
    </location>
</feature>
<name>E8N4G3_ANATU</name>
<keyword evidence="8" id="KW-1185">Reference proteome</keyword>
<dbReference type="AlphaFoldDB" id="E8N4G3"/>
<evidence type="ECO:0000256" key="6">
    <source>
        <dbReference type="SAM" id="Phobius"/>
    </source>
</evidence>
<keyword evidence="3 6" id="KW-0812">Transmembrane</keyword>
<dbReference type="Pfam" id="PF03706">
    <property type="entry name" value="LPG_synthase_TM"/>
    <property type="match status" value="1"/>
</dbReference>
<evidence type="ECO:0000256" key="1">
    <source>
        <dbReference type="ARBA" id="ARBA00004651"/>
    </source>
</evidence>
<feature type="transmembrane region" description="Helical" evidence="6">
    <location>
        <begin position="112"/>
        <end position="134"/>
    </location>
</feature>
<evidence type="ECO:0000256" key="4">
    <source>
        <dbReference type="ARBA" id="ARBA00022989"/>
    </source>
</evidence>
<protein>
    <submittedName>
        <fullName evidence="7">Hypothetical membrane protein</fullName>
    </submittedName>
</protein>
<dbReference type="GO" id="GO:0005886">
    <property type="term" value="C:plasma membrane"/>
    <property type="evidence" value="ECO:0007669"/>
    <property type="project" value="UniProtKB-SubCell"/>
</dbReference>
<feature type="transmembrane region" description="Helical" evidence="6">
    <location>
        <begin position="76"/>
        <end position="100"/>
    </location>
</feature>
<sequence length="331" mass="36009">MKKFLIALVLLLGILFIIGRAAEMQDIGKVLQRGDFGWIALAIVLLGGWFFNLGLTYQAIYAILDMPVSALHMTRVATAVNFINIVAPSAGLGSVAIFMSDAASNNRSTGKTAIAAVMFVLLEYVAVLFVLVFGLAELAYRNNLHWAEVIASLILLIGALGLAILLYIGMQSASLFARVLQWGARTVNRLLKPFIKKEYLSEERAHEFAFEAAEGIAIVRHHPQRIIRPILLALLNKVILIGILTLTFLAFHVPFTPGVVIAGFSLASLFLIVSPTPAGIGIVEGVLTVALRSLQVPIEDAAVITMAYRGITFWVPLLVGMVTFRTLPHHQ</sequence>
<dbReference type="RefSeq" id="WP_013559715.1">
    <property type="nucleotide sequence ID" value="NC_014960.1"/>
</dbReference>
<dbReference type="EMBL" id="AP012029">
    <property type="protein sequence ID" value="BAJ63327.1"/>
    <property type="molecule type" value="Genomic_DNA"/>
</dbReference>